<dbReference type="Pfam" id="PF10408">
    <property type="entry name" value="Ufd2P_core"/>
    <property type="match status" value="1"/>
</dbReference>
<sequence length="1208" mass="135386">MAFSQENNPDRGMIIQILEHLLEACIVEQAQSILPSFGSSKHILFVAQDEVPALEDSNKVSLIKSLIAQRAKMEVDSIKYCIRVYDRSTSKCPSKWPGSVWHGLRDPTQEALSMVTADVLVEASSSQRSDDLFSGYSQGSFGDISTFLKCISNWSEDGVVFPQPLFQATMKHLSSSSEGKIAVTMMVKSAVKDLEIIKRPDEILSEGSKFFDALQALLSETSVLDIIGERFLQEVIEASMLQGSYFEKESILCSLLSCSTIIERVHPLLMQKKWYACFTGIRGFPTCYQRDVEQIHSTIQDGLHKCHTLIHSNILLLLRRPSAKNNVLSWLAAVVSLNETRAGPKYELKKGNPGTCTDGFLVNFCAVLLNFCQPFFSNHPSAPKLPLIVPEYPSSPSCRLDLHNEPCLSHSIIINPERQSKDHVRFQCLDGNYKFVTEIFFITLRGLHIGLLPATDTFMKTLSNLAKEIERKGGGDKLLSDLNGLYLISGSCCLLDPLLVQKCSEFYITNAVWLTMLMESCNDEKLSKEEIHSKQRKLFSLIPEHAVKDMVRWFLFVLRTQAKLLQGLQLTPFVDCCISLLERPDLLPGPVAQSQIISVLLACVGRDRGDSNRLLSTESWGGIRGELAAMVQGSPAFQSRLGPALLHTFAAVGVVEGLDVDKEDFDKYSARFDITQLLLHLWTQPSCRESIIQQSGTQKFSSFLGAIFDTLLYQLNDSMTRISNVHRMELEKDNVETWLKLSGEETQSKERFLAAERRASKHLLNMGMTLLSLLESITEVESISRHFVTPPLAVRTASAMMGFLDHLCGARQAELKVKDPDQLKFDPRKLVTQLARVMVHIWRVEKNGVKENGFTLSLAAHPDYSRQVVSKVVSILERHQLCGADITNDYKGLLAELDKKNGPGDPMAQASVTIGSVGSEFKPGTIADWQREIDLLTIDKNALHEMYTGTLQDSVYDSASLEGVHSLEDRAVPSADPRSPRLMAILRDIKQLQESLSVHPDSSVYVRQDEERMDLVRVLITGPVDTPYSYGCFVFDVFYPTNYPVDPPLVLLTTTGNGTIRFNPNLYADGKVCLSLLGTWHGGDSSEKWNPLQSNLLQVFISIQGLILIPEPIYNEPGYEAMQGTPQGKIRSSHYNAYIQVNTIRYAMLEQLRHPPAGFEDTVKIHFMLLREVILQQCSKWLKNTVSADHEQKLRKAVNELREELEKL</sequence>
<evidence type="ECO:0000259" key="6">
    <source>
        <dbReference type="PROSITE" id="PS50127"/>
    </source>
</evidence>
<dbReference type="CDD" id="cd23810">
    <property type="entry name" value="UBCc_BIRC6"/>
    <property type="match status" value="1"/>
</dbReference>
<dbReference type="PANTHER" id="PTHR13931">
    <property type="entry name" value="UBIQUITINATION FACTOR E4"/>
    <property type="match status" value="1"/>
</dbReference>
<keyword evidence="3" id="KW-0808">Transferase</keyword>
<evidence type="ECO:0000256" key="5">
    <source>
        <dbReference type="ARBA" id="ARBA00023242"/>
    </source>
</evidence>
<dbReference type="SUPFAM" id="SSF54495">
    <property type="entry name" value="UBC-like"/>
    <property type="match status" value="1"/>
</dbReference>
<dbReference type="PANTHER" id="PTHR13931:SF2">
    <property type="entry name" value="UBIQUITIN CONJUGATION FACTOR E4 B"/>
    <property type="match status" value="1"/>
</dbReference>
<dbReference type="Gene3D" id="3.10.110.10">
    <property type="entry name" value="Ubiquitin Conjugating Enzyme"/>
    <property type="match status" value="1"/>
</dbReference>
<dbReference type="GO" id="GO:0036503">
    <property type="term" value="P:ERAD pathway"/>
    <property type="evidence" value="ECO:0007669"/>
    <property type="project" value="InterPro"/>
</dbReference>
<protein>
    <recommendedName>
        <fullName evidence="6">UBC core domain-containing protein</fullName>
    </recommendedName>
</protein>
<dbReference type="SMART" id="SM00212">
    <property type="entry name" value="UBCc"/>
    <property type="match status" value="1"/>
</dbReference>
<evidence type="ECO:0000256" key="3">
    <source>
        <dbReference type="ARBA" id="ARBA00022679"/>
    </source>
</evidence>
<organism evidence="7">
    <name type="scientific">Amphimedon queenslandica</name>
    <name type="common">Sponge</name>
    <dbReference type="NCBI Taxonomy" id="400682"/>
    <lineage>
        <taxon>Eukaryota</taxon>
        <taxon>Metazoa</taxon>
        <taxon>Porifera</taxon>
        <taxon>Demospongiae</taxon>
        <taxon>Heteroscleromorpha</taxon>
        <taxon>Haplosclerida</taxon>
        <taxon>Niphatidae</taxon>
        <taxon>Amphimedon</taxon>
    </lineage>
</organism>
<dbReference type="InterPro" id="IPR019474">
    <property type="entry name" value="Ub_conjug_fac_E4_core"/>
</dbReference>
<reference evidence="7" key="2">
    <citation type="submission" date="2017-05" db="UniProtKB">
        <authorList>
            <consortium name="EnsemblMetazoa"/>
        </authorList>
    </citation>
    <scope>IDENTIFICATION</scope>
</reference>
<dbReference type="KEGG" id="aqu:100636993"/>
<dbReference type="GO" id="GO:0000209">
    <property type="term" value="P:protein polyubiquitination"/>
    <property type="evidence" value="ECO:0007669"/>
    <property type="project" value="TreeGrafter"/>
</dbReference>
<dbReference type="eggNOG" id="KOG0895">
    <property type="taxonomic scope" value="Eukaryota"/>
</dbReference>
<keyword evidence="8" id="KW-1185">Reference proteome</keyword>
<proteinExistence type="predicted"/>
<accession>A0A1X7VA20</accession>
<name>A0A1X7VA20_AMPQE</name>
<dbReference type="InterPro" id="IPR045132">
    <property type="entry name" value="UBE4"/>
</dbReference>
<dbReference type="AlphaFoldDB" id="A0A1X7VA20"/>
<dbReference type="GO" id="GO:0005737">
    <property type="term" value="C:cytoplasm"/>
    <property type="evidence" value="ECO:0007669"/>
    <property type="project" value="TreeGrafter"/>
</dbReference>
<dbReference type="PROSITE" id="PS50127">
    <property type="entry name" value="UBC_2"/>
    <property type="match status" value="1"/>
</dbReference>
<dbReference type="GO" id="GO:0006511">
    <property type="term" value="P:ubiquitin-dependent protein catabolic process"/>
    <property type="evidence" value="ECO:0007669"/>
    <property type="project" value="InterPro"/>
</dbReference>
<evidence type="ECO:0000313" key="7">
    <source>
        <dbReference type="EnsemblMetazoa" id="Aqu2.1.37145_001"/>
    </source>
</evidence>
<gene>
    <name evidence="7" type="primary">100636993</name>
</gene>
<dbReference type="GO" id="GO:0034450">
    <property type="term" value="F:ubiquitin-ubiquitin ligase activity"/>
    <property type="evidence" value="ECO:0007669"/>
    <property type="project" value="InterPro"/>
</dbReference>
<keyword evidence="5" id="KW-0539">Nucleus</keyword>
<evidence type="ECO:0000256" key="4">
    <source>
        <dbReference type="ARBA" id="ARBA00022786"/>
    </source>
</evidence>
<evidence type="ECO:0000256" key="2">
    <source>
        <dbReference type="ARBA" id="ARBA00004906"/>
    </source>
</evidence>
<dbReference type="Proteomes" id="UP000007879">
    <property type="component" value="Unassembled WGS sequence"/>
</dbReference>
<dbReference type="EnsemblMetazoa" id="XM_003385051.2">
    <property type="protein sequence ID" value="XP_003385099.2"/>
    <property type="gene ID" value="LOC100636993"/>
</dbReference>
<dbReference type="eggNOG" id="KOG2042">
    <property type="taxonomic scope" value="Eukaryota"/>
</dbReference>
<dbReference type="Pfam" id="PF00179">
    <property type="entry name" value="UQ_con"/>
    <property type="match status" value="1"/>
</dbReference>
<dbReference type="InterPro" id="IPR016135">
    <property type="entry name" value="UBQ-conjugating_enzyme/RWD"/>
</dbReference>
<feature type="domain" description="UBC core" evidence="6">
    <location>
        <begin position="980"/>
        <end position="1148"/>
    </location>
</feature>
<dbReference type="GO" id="GO:0005634">
    <property type="term" value="C:nucleus"/>
    <property type="evidence" value="ECO:0007669"/>
    <property type="project" value="UniProtKB-SubCell"/>
</dbReference>
<evidence type="ECO:0000256" key="1">
    <source>
        <dbReference type="ARBA" id="ARBA00004123"/>
    </source>
</evidence>
<dbReference type="STRING" id="400682.A0A1X7VA20"/>
<dbReference type="OrthoDB" id="1926878at2759"/>
<comment type="pathway">
    <text evidence="2">Protein modification; protein ubiquitination.</text>
</comment>
<evidence type="ECO:0000313" key="8">
    <source>
        <dbReference type="Proteomes" id="UP000007879"/>
    </source>
</evidence>
<reference evidence="8" key="1">
    <citation type="journal article" date="2010" name="Nature">
        <title>The Amphimedon queenslandica genome and the evolution of animal complexity.</title>
        <authorList>
            <person name="Srivastava M."/>
            <person name="Simakov O."/>
            <person name="Chapman J."/>
            <person name="Fahey B."/>
            <person name="Gauthier M.E."/>
            <person name="Mitros T."/>
            <person name="Richards G.S."/>
            <person name="Conaco C."/>
            <person name="Dacre M."/>
            <person name="Hellsten U."/>
            <person name="Larroux C."/>
            <person name="Putnam N.H."/>
            <person name="Stanke M."/>
            <person name="Adamska M."/>
            <person name="Darling A."/>
            <person name="Degnan S.M."/>
            <person name="Oakley T.H."/>
            <person name="Plachetzki D.C."/>
            <person name="Zhai Y."/>
            <person name="Adamski M."/>
            <person name="Calcino A."/>
            <person name="Cummins S.F."/>
            <person name="Goodstein D.M."/>
            <person name="Harris C."/>
            <person name="Jackson D.J."/>
            <person name="Leys S.P."/>
            <person name="Shu S."/>
            <person name="Woodcroft B.J."/>
            <person name="Vervoort M."/>
            <person name="Kosik K.S."/>
            <person name="Manning G."/>
            <person name="Degnan B.M."/>
            <person name="Rokhsar D.S."/>
        </authorList>
    </citation>
    <scope>NUCLEOTIDE SEQUENCE [LARGE SCALE GENOMIC DNA]</scope>
</reference>
<dbReference type="InterPro" id="IPR000608">
    <property type="entry name" value="UBC"/>
</dbReference>
<dbReference type="EnsemblMetazoa" id="Aqu2.1.37145_001">
    <property type="protein sequence ID" value="Aqu2.1.37145_001"/>
    <property type="gene ID" value="Aqu2.1.37145"/>
</dbReference>
<dbReference type="InParanoid" id="A0A1X7VA20"/>
<dbReference type="GO" id="GO:0000151">
    <property type="term" value="C:ubiquitin ligase complex"/>
    <property type="evidence" value="ECO:0007669"/>
    <property type="project" value="InterPro"/>
</dbReference>
<comment type="subcellular location">
    <subcellularLocation>
        <location evidence="1">Nucleus</location>
    </subcellularLocation>
</comment>
<keyword evidence="4" id="KW-0833">Ubl conjugation pathway</keyword>